<protein>
    <submittedName>
        <fullName evidence="1">Os08g0410950 protein</fullName>
    </submittedName>
</protein>
<reference evidence="1 2" key="2">
    <citation type="journal article" date="2013" name="Plant Cell Physiol.">
        <title>Rice Annotation Project Database (RAP-DB): an integrative and interactive database for rice genomics.</title>
        <authorList>
            <person name="Sakai H."/>
            <person name="Lee S.S."/>
            <person name="Tanaka T."/>
            <person name="Numa H."/>
            <person name="Kim J."/>
            <person name="Kawahara Y."/>
            <person name="Wakimoto H."/>
            <person name="Yang C.C."/>
            <person name="Iwamoto M."/>
            <person name="Abe T."/>
            <person name="Yamada Y."/>
            <person name="Muto A."/>
            <person name="Inokuchi H."/>
            <person name="Ikemura T."/>
            <person name="Matsumoto T."/>
            <person name="Sasaki T."/>
            <person name="Itoh T."/>
        </authorList>
    </citation>
    <scope>NUCLEOTIDE SEQUENCE [LARGE SCALE GENOMIC DNA]</scope>
    <source>
        <strain evidence="2">cv. Nipponbare</strain>
    </source>
</reference>
<reference evidence="1 2" key="3">
    <citation type="journal article" date="2013" name="Rice">
        <title>Improvement of the Oryza sativa Nipponbare reference genome using next generation sequence and optical map data.</title>
        <authorList>
            <person name="Kawahara Y."/>
            <person name="de la Bastide M."/>
            <person name="Hamilton J.P."/>
            <person name="Kanamori H."/>
            <person name="McCombie W.R."/>
            <person name="Ouyang S."/>
            <person name="Schwartz D.C."/>
            <person name="Tanaka T."/>
            <person name="Wu J."/>
            <person name="Zhou S."/>
            <person name="Childs K.L."/>
            <person name="Davidson R.M."/>
            <person name="Lin H."/>
            <person name="Quesada-Ocampo L."/>
            <person name="Vaillancourt B."/>
            <person name="Sakai H."/>
            <person name="Lee S.S."/>
            <person name="Kim J."/>
            <person name="Numa H."/>
            <person name="Itoh T."/>
            <person name="Buell C.R."/>
            <person name="Matsumoto T."/>
        </authorList>
    </citation>
    <scope>NUCLEOTIDE SEQUENCE [LARGE SCALE GENOMIC DNA]</scope>
    <source>
        <strain evidence="2">cv. Nipponbare</strain>
    </source>
</reference>
<keyword evidence="2" id="KW-1185">Reference proteome</keyword>
<name>A0A0P0XFP6_ORYSJ</name>
<dbReference type="Proteomes" id="UP000059680">
    <property type="component" value="Chromosome 8"/>
</dbReference>
<dbReference type="PANTHER" id="PTHR47718">
    <property type="entry name" value="OS01G0519700 PROTEIN"/>
    <property type="match status" value="1"/>
</dbReference>
<dbReference type="PaxDb" id="39947-A0A0P0XFP6"/>
<sequence>ITFPQIDKEDRVQNIFRVDGAARKAYKDYKDYISFDYTYMTNMYNMPCAPFIRINRYGQSI</sequence>
<evidence type="ECO:0000313" key="2">
    <source>
        <dbReference type="Proteomes" id="UP000059680"/>
    </source>
</evidence>
<dbReference type="EMBL" id="AP014964">
    <property type="protein sequence ID" value="BAT05397.1"/>
    <property type="molecule type" value="Genomic_DNA"/>
</dbReference>
<evidence type="ECO:0000313" key="1">
    <source>
        <dbReference type="EMBL" id="BAT05397.1"/>
    </source>
</evidence>
<reference evidence="2" key="1">
    <citation type="journal article" date="2005" name="Nature">
        <title>The map-based sequence of the rice genome.</title>
        <authorList>
            <consortium name="International rice genome sequencing project (IRGSP)"/>
            <person name="Matsumoto T."/>
            <person name="Wu J."/>
            <person name="Kanamori H."/>
            <person name="Katayose Y."/>
            <person name="Fujisawa M."/>
            <person name="Namiki N."/>
            <person name="Mizuno H."/>
            <person name="Yamamoto K."/>
            <person name="Antonio B.A."/>
            <person name="Baba T."/>
            <person name="Sakata K."/>
            <person name="Nagamura Y."/>
            <person name="Aoki H."/>
            <person name="Arikawa K."/>
            <person name="Arita K."/>
            <person name="Bito T."/>
            <person name="Chiden Y."/>
            <person name="Fujitsuka N."/>
            <person name="Fukunaka R."/>
            <person name="Hamada M."/>
            <person name="Harada C."/>
            <person name="Hayashi A."/>
            <person name="Hijishita S."/>
            <person name="Honda M."/>
            <person name="Hosokawa S."/>
            <person name="Ichikawa Y."/>
            <person name="Idonuma A."/>
            <person name="Iijima M."/>
            <person name="Ikeda M."/>
            <person name="Ikeno M."/>
            <person name="Ito K."/>
            <person name="Ito S."/>
            <person name="Ito T."/>
            <person name="Ito Y."/>
            <person name="Ito Y."/>
            <person name="Iwabuchi A."/>
            <person name="Kamiya K."/>
            <person name="Karasawa W."/>
            <person name="Kurita K."/>
            <person name="Katagiri S."/>
            <person name="Kikuta A."/>
            <person name="Kobayashi H."/>
            <person name="Kobayashi N."/>
            <person name="Machita K."/>
            <person name="Maehara T."/>
            <person name="Masukawa M."/>
            <person name="Mizubayashi T."/>
            <person name="Mukai Y."/>
            <person name="Nagasaki H."/>
            <person name="Nagata Y."/>
            <person name="Naito S."/>
            <person name="Nakashima M."/>
            <person name="Nakama Y."/>
            <person name="Nakamichi Y."/>
            <person name="Nakamura M."/>
            <person name="Meguro A."/>
            <person name="Negishi M."/>
            <person name="Ohta I."/>
            <person name="Ohta T."/>
            <person name="Okamoto M."/>
            <person name="Ono N."/>
            <person name="Saji S."/>
            <person name="Sakaguchi M."/>
            <person name="Sakai K."/>
            <person name="Shibata M."/>
            <person name="Shimokawa T."/>
            <person name="Song J."/>
            <person name="Takazaki Y."/>
            <person name="Terasawa K."/>
            <person name="Tsugane M."/>
            <person name="Tsuji K."/>
            <person name="Ueda S."/>
            <person name="Waki K."/>
            <person name="Yamagata H."/>
            <person name="Yamamoto M."/>
            <person name="Yamamoto S."/>
            <person name="Yamane H."/>
            <person name="Yoshiki S."/>
            <person name="Yoshihara R."/>
            <person name="Yukawa K."/>
            <person name="Zhong H."/>
            <person name="Yano M."/>
            <person name="Yuan Q."/>
            <person name="Ouyang S."/>
            <person name="Liu J."/>
            <person name="Jones K.M."/>
            <person name="Gansberger K."/>
            <person name="Moffat K."/>
            <person name="Hill J."/>
            <person name="Bera J."/>
            <person name="Fadrosh D."/>
            <person name="Jin S."/>
            <person name="Johri S."/>
            <person name="Kim M."/>
            <person name="Overton L."/>
            <person name="Reardon M."/>
            <person name="Tsitrin T."/>
            <person name="Vuong H."/>
            <person name="Weaver B."/>
            <person name="Ciecko A."/>
            <person name="Tallon L."/>
            <person name="Jackson J."/>
            <person name="Pai G."/>
            <person name="Aken S.V."/>
            <person name="Utterback T."/>
            <person name="Reidmuller S."/>
            <person name="Feldblyum T."/>
            <person name="Hsiao J."/>
            <person name="Zismann V."/>
            <person name="Iobst S."/>
            <person name="de Vazeille A.R."/>
            <person name="Buell C.R."/>
            <person name="Ying K."/>
            <person name="Li Y."/>
            <person name="Lu T."/>
            <person name="Huang Y."/>
            <person name="Zhao Q."/>
            <person name="Feng Q."/>
            <person name="Zhang L."/>
            <person name="Zhu J."/>
            <person name="Weng Q."/>
            <person name="Mu J."/>
            <person name="Lu Y."/>
            <person name="Fan D."/>
            <person name="Liu Y."/>
            <person name="Guan J."/>
            <person name="Zhang Y."/>
            <person name="Yu S."/>
            <person name="Liu X."/>
            <person name="Zhang Y."/>
            <person name="Hong G."/>
            <person name="Han B."/>
            <person name="Choisne N."/>
            <person name="Demange N."/>
            <person name="Orjeda G."/>
            <person name="Samain S."/>
            <person name="Cattolico L."/>
            <person name="Pelletier E."/>
            <person name="Couloux A."/>
            <person name="Segurens B."/>
            <person name="Wincker P."/>
            <person name="D'Hont A."/>
            <person name="Scarpelli C."/>
            <person name="Weissenbach J."/>
            <person name="Salanoubat M."/>
            <person name="Quetier F."/>
            <person name="Yu Y."/>
            <person name="Kim H.R."/>
            <person name="Rambo T."/>
            <person name="Currie J."/>
            <person name="Collura K."/>
            <person name="Luo M."/>
            <person name="Yang T."/>
            <person name="Ammiraju J.S.S."/>
            <person name="Engler F."/>
            <person name="Soderlund C."/>
            <person name="Wing R.A."/>
            <person name="Palmer L.E."/>
            <person name="de la Bastide M."/>
            <person name="Spiegel L."/>
            <person name="Nascimento L."/>
            <person name="Zutavern T."/>
            <person name="O'Shaughnessy A."/>
            <person name="Dike S."/>
            <person name="Dedhia N."/>
            <person name="Preston R."/>
            <person name="Balija V."/>
            <person name="McCombie W.R."/>
            <person name="Chow T."/>
            <person name="Chen H."/>
            <person name="Chung M."/>
            <person name="Chen C."/>
            <person name="Shaw J."/>
            <person name="Wu H."/>
            <person name="Hsiao K."/>
            <person name="Chao Y."/>
            <person name="Chu M."/>
            <person name="Cheng C."/>
            <person name="Hour A."/>
            <person name="Lee P."/>
            <person name="Lin S."/>
            <person name="Lin Y."/>
            <person name="Liou J."/>
            <person name="Liu S."/>
            <person name="Hsing Y."/>
            <person name="Raghuvanshi S."/>
            <person name="Mohanty A."/>
            <person name="Bharti A.K."/>
            <person name="Gaur A."/>
            <person name="Gupta V."/>
            <person name="Kumar D."/>
            <person name="Ravi V."/>
            <person name="Vij S."/>
            <person name="Kapur A."/>
            <person name="Khurana P."/>
            <person name="Khurana P."/>
            <person name="Khurana J.P."/>
            <person name="Tyagi A.K."/>
            <person name="Gaikwad K."/>
            <person name="Singh A."/>
            <person name="Dalal V."/>
            <person name="Srivastava S."/>
            <person name="Dixit A."/>
            <person name="Pal A.K."/>
            <person name="Ghazi I.A."/>
            <person name="Yadav M."/>
            <person name="Pandit A."/>
            <person name="Bhargava A."/>
            <person name="Sureshbabu K."/>
            <person name="Batra K."/>
            <person name="Sharma T.R."/>
            <person name="Mohapatra T."/>
            <person name="Singh N.K."/>
            <person name="Messing J."/>
            <person name="Nelson A.B."/>
            <person name="Fuks G."/>
            <person name="Kavchok S."/>
            <person name="Keizer G."/>
            <person name="Linton E."/>
            <person name="Llaca V."/>
            <person name="Song R."/>
            <person name="Tanyolac B."/>
            <person name="Young S."/>
            <person name="Ho-Il K."/>
            <person name="Hahn J.H."/>
            <person name="Sangsakoo G."/>
            <person name="Vanavichit A."/>
            <person name="de Mattos Luiz.A.T."/>
            <person name="Zimmer P.D."/>
            <person name="Malone G."/>
            <person name="Dellagostin O."/>
            <person name="de Oliveira A.C."/>
            <person name="Bevan M."/>
            <person name="Bancroft I."/>
            <person name="Minx P."/>
            <person name="Cordum H."/>
            <person name="Wilson R."/>
            <person name="Cheng Z."/>
            <person name="Jin W."/>
            <person name="Jiang J."/>
            <person name="Leong S.A."/>
            <person name="Iwama H."/>
            <person name="Gojobori T."/>
            <person name="Itoh T."/>
            <person name="Niimura Y."/>
            <person name="Fujii Y."/>
            <person name="Habara T."/>
            <person name="Sakai H."/>
            <person name="Sato Y."/>
            <person name="Wilson G."/>
            <person name="Kumar K."/>
            <person name="McCouch S."/>
            <person name="Juretic N."/>
            <person name="Hoen D."/>
            <person name="Wright S."/>
            <person name="Bruskiewich R."/>
            <person name="Bureau T."/>
            <person name="Miyao A."/>
            <person name="Hirochika H."/>
            <person name="Nishikawa T."/>
            <person name="Kadowaki K."/>
            <person name="Sugiura M."/>
            <person name="Burr B."/>
            <person name="Sasaki T."/>
        </authorList>
    </citation>
    <scope>NUCLEOTIDE SEQUENCE [LARGE SCALE GENOMIC DNA]</scope>
    <source>
        <strain evidence="2">cv. Nipponbare</strain>
    </source>
</reference>
<feature type="non-terminal residue" evidence="1">
    <location>
        <position position="1"/>
    </location>
</feature>
<dbReference type="AlphaFoldDB" id="A0A0P0XFP6"/>
<accession>A0A0P0XFP6</accession>
<dbReference type="InParanoid" id="A0A0P0XFP6"/>
<organism evidence="1 2">
    <name type="scientific">Oryza sativa subsp. japonica</name>
    <name type="common">Rice</name>
    <dbReference type="NCBI Taxonomy" id="39947"/>
    <lineage>
        <taxon>Eukaryota</taxon>
        <taxon>Viridiplantae</taxon>
        <taxon>Streptophyta</taxon>
        <taxon>Embryophyta</taxon>
        <taxon>Tracheophyta</taxon>
        <taxon>Spermatophyta</taxon>
        <taxon>Magnoliopsida</taxon>
        <taxon>Liliopsida</taxon>
        <taxon>Poales</taxon>
        <taxon>Poaceae</taxon>
        <taxon>BOP clade</taxon>
        <taxon>Oryzoideae</taxon>
        <taxon>Oryzeae</taxon>
        <taxon>Oryzinae</taxon>
        <taxon>Oryza</taxon>
        <taxon>Oryza sativa</taxon>
    </lineage>
</organism>
<dbReference type="PANTHER" id="PTHR47718:SF4">
    <property type="entry name" value="PROTEIN FAR1-RELATED SEQUENCE"/>
    <property type="match status" value="1"/>
</dbReference>
<gene>
    <name evidence="1" type="ordered locus">Os08g0410950</name>
    <name evidence="1" type="ORF">OSNPB_080410950</name>
</gene>
<proteinExistence type="predicted"/>
<dbReference type="Gramene" id="Os08t0410950-00">
    <property type="protein sequence ID" value="Os08t0410950-00"/>
    <property type="gene ID" value="Os08g0410950"/>
</dbReference>